<dbReference type="AlphaFoldDB" id="A0A1I0SRW2"/>
<feature type="transmembrane region" description="Helical" evidence="1">
    <location>
        <begin position="27"/>
        <end position="43"/>
    </location>
</feature>
<protein>
    <submittedName>
        <fullName evidence="2">EpsG family protein</fullName>
    </submittedName>
</protein>
<feature type="transmembrane region" description="Helical" evidence="1">
    <location>
        <begin position="268"/>
        <end position="286"/>
    </location>
</feature>
<keyword evidence="1" id="KW-0812">Transmembrane</keyword>
<evidence type="ECO:0000313" key="2">
    <source>
        <dbReference type="EMBL" id="SFA42241.1"/>
    </source>
</evidence>
<feature type="transmembrane region" description="Helical" evidence="1">
    <location>
        <begin position="321"/>
        <end position="339"/>
    </location>
</feature>
<proteinExistence type="predicted"/>
<keyword evidence="3" id="KW-1185">Reference proteome</keyword>
<feature type="transmembrane region" description="Helical" evidence="1">
    <location>
        <begin position="190"/>
        <end position="209"/>
    </location>
</feature>
<feature type="transmembrane region" description="Helical" evidence="1">
    <location>
        <begin position="238"/>
        <end position="256"/>
    </location>
</feature>
<feature type="transmembrane region" description="Helical" evidence="1">
    <location>
        <begin position="106"/>
        <end position="127"/>
    </location>
</feature>
<dbReference type="EMBL" id="FOJM01000003">
    <property type="protein sequence ID" value="SFA42241.1"/>
    <property type="molecule type" value="Genomic_DNA"/>
</dbReference>
<dbReference type="RefSeq" id="WP_090980766.1">
    <property type="nucleotide sequence ID" value="NZ_FOJM01000003.1"/>
</dbReference>
<organism evidence="2 3">
    <name type="scientific">Pedobacter suwonensis</name>
    <dbReference type="NCBI Taxonomy" id="332999"/>
    <lineage>
        <taxon>Bacteria</taxon>
        <taxon>Pseudomonadati</taxon>
        <taxon>Bacteroidota</taxon>
        <taxon>Sphingobacteriia</taxon>
        <taxon>Sphingobacteriales</taxon>
        <taxon>Sphingobacteriaceae</taxon>
        <taxon>Pedobacter</taxon>
    </lineage>
</organism>
<feature type="transmembrane region" description="Helical" evidence="1">
    <location>
        <begin position="80"/>
        <end position="100"/>
    </location>
</feature>
<name>A0A1I0SRW2_9SPHI</name>
<dbReference type="OrthoDB" id="6631730at2"/>
<feature type="transmembrane region" description="Helical" evidence="1">
    <location>
        <begin position="158"/>
        <end position="181"/>
    </location>
</feature>
<dbReference type="Pfam" id="PF14897">
    <property type="entry name" value="EpsG"/>
    <property type="match status" value="1"/>
</dbReference>
<dbReference type="InterPro" id="IPR049458">
    <property type="entry name" value="EpsG-like"/>
</dbReference>
<dbReference type="Proteomes" id="UP000198836">
    <property type="component" value="Unassembled WGS sequence"/>
</dbReference>
<accession>A0A1I0SRW2</accession>
<feature type="transmembrane region" description="Helical" evidence="1">
    <location>
        <begin position="292"/>
        <end position="314"/>
    </location>
</feature>
<reference evidence="3" key="1">
    <citation type="submission" date="2016-10" db="EMBL/GenBank/DDBJ databases">
        <authorList>
            <person name="Varghese N."/>
            <person name="Submissions S."/>
        </authorList>
    </citation>
    <scope>NUCLEOTIDE SEQUENCE [LARGE SCALE GENOMIC DNA]</scope>
    <source>
        <strain evidence="3">DSM 18130</strain>
    </source>
</reference>
<dbReference type="STRING" id="332999.SAMN04488511_10321"/>
<gene>
    <name evidence="2" type="ORF">SAMN04488511_10321</name>
</gene>
<sequence length="348" mass="40083">MVLLIFTLFLFLSFLALFEIKDKNTEILVFMFCSLLLILFAGFRGEGMDRDYANYKEIFLNLTENSTYYVEPGFIIITKVVNFFSGTAVLLFLLFAILAVTIKSYAISKLSDFLFVSLLIYFSNIYILNELTQIRAGVASGLLLLSIVPLQAKKNYKFFLIAFTAVLFHLTSLVLFLIWFLDTDKINKKVWFIIIPLSYIALFIGLSPIDLYKLIPIESIQAKINTYILLQESGDEKVNVISTLVLLRLVVIFYLLKYIDKIQVENKYAIVLTKIYIISLAVLIVMSRTAAVALRFNEFFVVVEMFTLPLIIYTFPPKLRLIPRIIIVVFAAVLLFFHFRSKTLLIFE</sequence>
<evidence type="ECO:0000256" key="1">
    <source>
        <dbReference type="SAM" id="Phobius"/>
    </source>
</evidence>
<keyword evidence="1" id="KW-0472">Membrane</keyword>
<keyword evidence="1" id="KW-1133">Transmembrane helix</keyword>
<evidence type="ECO:0000313" key="3">
    <source>
        <dbReference type="Proteomes" id="UP000198836"/>
    </source>
</evidence>